<evidence type="ECO:0000313" key="7">
    <source>
        <dbReference type="Proteomes" id="UP000233419"/>
    </source>
</evidence>
<dbReference type="Gene3D" id="3.40.50.300">
    <property type="entry name" value="P-loop containing nucleotide triphosphate hydrolases"/>
    <property type="match status" value="1"/>
</dbReference>
<evidence type="ECO:0000256" key="4">
    <source>
        <dbReference type="ARBA" id="ARBA00022840"/>
    </source>
</evidence>
<dbReference type="KEGG" id="msyr:CXP39_01610"/>
<keyword evidence="7" id="KW-1185">Reference proteome</keyword>
<dbReference type="EMBL" id="CP025257">
    <property type="protein sequence ID" value="AUF83488.1"/>
    <property type="molecule type" value="Genomic_DNA"/>
</dbReference>
<accession>A0A2K9BYN8</accession>
<evidence type="ECO:0000259" key="5">
    <source>
        <dbReference type="PROSITE" id="PS50893"/>
    </source>
</evidence>
<dbReference type="GO" id="GO:0005524">
    <property type="term" value="F:ATP binding"/>
    <property type="evidence" value="ECO:0007669"/>
    <property type="project" value="UniProtKB-KW"/>
</dbReference>
<reference evidence="6 7" key="1">
    <citation type="submission" date="2017-12" db="EMBL/GenBank/DDBJ databases">
        <title>Mesoplasma syrphidae YJS, Complete Genome.</title>
        <authorList>
            <person name="Knight T.F."/>
            <person name="Citino T."/>
            <person name="Rubinstein R."/>
            <person name="Neuschaefer Z."/>
        </authorList>
    </citation>
    <scope>NUCLEOTIDE SEQUENCE [LARGE SCALE GENOMIC DNA]</scope>
    <source>
        <strain evidence="6 7">YJS</strain>
    </source>
</reference>
<dbReference type="SMART" id="SM00382">
    <property type="entry name" value="AAA"/>
    <property type="match status" value="1"/>
</dbReference>
<dbReference type="Pfam" id="PF00005">
    <property type="entry name" value="ABC_tran"/>
    <property type="match status" value="1"/>
</dbReference>
<dbReference type="SUPFAM" id="SSF52540">
    <property type="entry name" value="P-loop containing nucleoside triphosphate hydrolases"/>
    <property type="match status" value="1"/>
</dbReference>
<dbReference type="CDD" id="cd03230">
    <property type="entry name" value="ABC_DR_subfamily_A"/>
    <property type="match status" value="1"/>
</dbReference>
<evidence type="ECO:0000256" key="1">
    <source>
        <dbReference type="ARBA" id="ARBA00005417"/>
    </source>
</evidence>
<gene>
    <name evidence="6" type="ORF">CXP39_01610</name>
</gene>
<name>A0A2K9BYN8_9MOLU</name>
<dbReference type="InterPro" id="IPR050763">
    <property type="entry name" value="ABC_transporter_ATP-binding"/>
</dbReference>
<organism evidence="6 7">
    <name type="scientific">Mesoplasma syrphidae</name>
    <dbReference type="NCBI Taxonomy" id="225999"/>
    <lineage>
        <taxon>Bacteria</taxon>
        <taxon>Bacillati</taxon>
        <taxon>Mycoplasmatota</taxon>
        <taxon>Mollicutes</taxon>
        <taxon>Entomoplasmatales</taxon>
        <taxon>Entomoplasmataceae</taxon>
        <taxon>Mesoplasma</taxon>
    </lineage>
</organism>
<evidence type="ECO:0000313" key="6">
    <source>
        <dbReference type="EMBL" id="AUF83488.1"/>
    </source>
</evidence>
<protein>
    <submittedName>
        <fullName evidence="6">ABC transporter ATP-binding protein</fullName>
    </submittedName>
</protein>
<dbReference type="PANTHER" id="PTHR42711:SF5">
    <property type="entry name" value="ABC TRANSPORTER ATP-BINDING PROTEIN NATA"/>
    <property type="match status" value="1"/>
</dbReference>
<dbReference type="RefSeq" id="WP_027048154.1">
    <property type="nucleotide sequence ID" value="NZ_CP025257.1"/>
</dbReference>
<comment type="similarity">
    <text evidence="1">Belongs to the ABC transporter superfamily.</text>
</comment>
<dbReference type="OrthoDB" id="9778547at2"/>
<dbReference type="InterPro" id="IPR003593">
    <property type="entry name" value="AAA+_ATPase"/>
</dbReference>
<dbReference type="InterPro" id="IPR027417">
    <property type="entry name" value="P-loop_NTPase"/>
</dbReference>
<keyword evidence="2" id="KW-0813">Transport</keyword>
<sequence length="298" mass="34473">MKHKTPIIKINNLSKIYPNGYGIFNIDLCVNQGEVFGYLGPNGAGKSTTIRTIMGYIKPDQGSCEVFDYSSWKDAATIQSQVGYLPGEIAFPEFMTGTEFIKLVYNLRNQTNWNEVEELIKYWEFDPNKKIKKMSKGMKQKVGLIIAFMHHPQLIILDEPTSGLDPLMQQKFINLVNQRKSQKTTFLMSSHIFEEIEKTCDNVAIIKSGKIVSSFDLEKLRQENERYYTVVFKSNDVLKKYKVLKQELNSVTYSVLPGQVPEFVKDLNNYEIEMISENPFSLEKYFMNFYKEEGEQHA</sequence>
<evidence type="ECO:0000256" key="2">
    <source>
        <dbReference type="ARBA" id="ARBA00022448"/>
    </source>
</evidence>
<dbReference type="GO" id="GO:0016887">
    <property type="term" value="F:ATP hydrolysis activity"/>
    <property type="evidence" value="ECO:0007669"/>
    <property type="project" value="InterPro"/>
</dbReference>
<dbReference type="AlphaFoldDB" id="A0A2K9BYN8"/>
<feature type="domain" description="ABC transporter" evidence="5">
    <location>
        <begin position="8"/>
        <end position="233"/>
    </location>
</feature>
<dbReference type="PROSITE" id="PS50893">
    <property type="entry name" value="ABC_TRANSPORTER_2"/>
    <property type="match status" value="1"/>
</dbReference>
<evidence type="ECO:0000256" key="3">
    <source>
        <dbReference type="ARBA" id="ARBA00022741"/>
    </source>
</evidence>
<proteinExistence type="inferred from homology"/>
<dbReference type="PROSITE" id="PS00211">
    <property type="entry name" value="ABC_TRANSPORTER_1"/>
    <property type="match status" value="1"/>
</dbReference>
<dbReference type="PANTHER" id="PTHR42711">
    <property type="entry name" value="ABC TRANSPORTER ATP-BINDING PROTEIN"/>
    <property type="match status" value="1"/>
</dbReference>
<dbReference type="Proteomes" id="UP000233419">
    <property type="component" value="Chromosome"/>
</dbReference>
<keyword evidence="3" id="KW-0547">Nucleotide-binding</keyword>
<keyword evidence="4 6" id="KW-0067">ATP-binding</keyword>
<dbReference type="InterPro" id="IPR017871">
    <property type="entry name" value="ABC_transporter-like_CS"/>
</dbReference>
<dbReference type="InterPro" id="IPR003439">
    <property type="entry name" value="ABC_transporter-like_ATP-bd"/>
</dbReference>